<evidence type="ECO:0000313" key="1">
    <source>
        <dbReference type="Proteomes" id="UP000095286"/>
    </source>
</evidence>
<dbReference type="WBParaSite" id="RSKR_0000241000.1">
    <property type="protein sequence ID" value="RSKR_0000241000.1"/>
    <property type="gene ID" value="RSKR_0000241000"/>
</dbReference>
<proteinExistence type="predicted"/>
<protein>
    <submittedName>
        <fullName evidence="2">Acyl-coenzyme A oxidase</fullName>
    </submittedName>
</protein>
<name>A0AC35TNP9_9BILA</name>
<organism evidence="1 2">
    <name type="scientific">Rhabditophanes sp. KR3021</name>
    <dbReference type="NCBI Taxonomy" id="114890"/>
    <lineage>
        <taxon>Eukaryota</taxon>
        <taxon>Metazoa</taxon>
        <taxon>Ecdysozoa</taxon>
        <taxon>Nematoda</taxon>
        <taxon>Chromadorea</taxon>
        <taxon>Rhabditida</taxon>
        <taxon>Tylenchina</taxon>
        <taxon>Panagrolaimomorpha</taxon>
        <taxon>Strongyloidoidea</taxon>
        <taxon>Alloionematidae</taxon>
        <taxon>Rhabditophanes</taxon>
    </lineage>
</organism>
<accession>A0AC35TNP9</accession>
<dbReference type="Proteomes" id="UP000095286">
    <property type="component" value="Unplaced"/>
</dbReference>
<reference evidence="2" key="1">
    <citation type="submission" date="2016-11" db="UniProtKB">
        <authorList>
            <consortium name="WormBaseParasite"/>
        </authorList>
    </citation>
    <scope>IDENTIFICATION</scope>
    <source>
        <strain evidence="2">KR3021</strain>
    </source>
</reference>
<sequence length="667" mass="75319">MTNHYIREGDNADLTELRKLCTFDTEEMAAFLNNDKIELNRKRQIQDFVAKHPVLGNPKPYYFMTRKEKMENSQRKAMHALELAPQIIDVHSKMDVYYYNDSIHNHDGHPFALHNSMFMPCLEAQADEEQLAEWLPIAKNNQVVGTYCQTEMGHGTNLRKLESTATFDEKTDEFVINSPTITSTKFWPGNLGKNANICIFAAQLYTKGKCFGTNNFIIQIRDFTTHEPLPGVEVGDIGPKLGYACTDNGFLRLSNIRIPRRHMLMRFSKVDKEGNFTKPLHDKISYTTMLHVRSVLISFFGNILGRALTIAIRYSGIRRQGEIDNPKKEVQVLDYTTQKYRLFIPLSRAFAYIVLGRQCTKMYQNLLLDLKNGNADAMTDMHEILCGVKAVCTYECCCLGVEQARLACGGHGYSDASGLPYIYTTHVPGLTYEGENTVMLLQCASGVMKSAALALAGERSKLSKITKYLAEPIQTKSTISTDCPTTQQYIDCLEVNAKVQILKTYKQYASLLKSGMNKKRAMNECGIDMTKCARRHTKQFVAKTFAETVADYQEGETKEVLSQILELYLANEVTESPSGMILSGFVNGAQLDIVKKRVKILLELIKPNAVSIVDSFDFTDNQLMSVLGRRDGHVYENLLKFAQSSELNETHVLPSQHYIQKVTSSKL</sequence>
<evidence type="ECO:0000313" key="2">
    <source>
        <dbReference type="WBParaSite" id="RSKR_0000241000.1"/>
    </source>
</evidence>